<dbReference type="EMBL" id="JQAN02000010">
    <property type="protein sequence ID" value="PPD57928.1"/>
    <property type="molecule type" value="Genomic_DNA"/>
</dbReference>
<organism evidence="1 2">
    <name type="scientific">Dehalogenimonas etheniformans</name>
    <dbReference type="NCBI Taxonomy" id="1536648"/>
    <lineage>
        <taxon>Bacteria</taxon>
        <taxon>Bacillati</taxon>
        <taxon>Chloroflexota</taxon>
        <taxon>Dehalococcoidia</taxon>
        <taxon>Dehalococcoidales</taxon>
        <taxon>Dehalococcoidaceae</taxon>
        <taxon>Dehalogenimonas</taxon>
    </lineage>
</organism>
<accession>A0A2P5P6K6</accession>
<evidence type="ECO:0008006" key="3">
    <source>
        <dbReference type="Google" id="ProtNLM"/>
    </source>
</evidence>
<sequence>MKKLAVVFLGMLILGSALAGCGSGSNSISASLGDKFTLKVGQSADISAESLKVTFDKVLNDSRCPDGATCIWAGQVQCLVTLDLNGKKAQITLTQLGSTDPTTQEYDRYKIAFNVTPYPKMNQTISTSDYRLNMTITKKS</sequence>
<evidence type="ECO:0000313" key="2">
    <source>
        <dbReference type="Proteomes" id="UP000235653"/>
    </source>
</evidence>
<keyword evidence="2" id="KW-1185">Reference proteome</keyword>
<gene>
    <name evidence="1" type="ORF">JP09_006430</name>
</gene>
<proteinExistence type="predicted"/>
<dbReference type="AlphaFoldDB" id="A0A2P5P6K6"/>
<dbReference type="PROSITE" id="PS51257">
    <property type="entry name" value="PROKAR_LIPOPROTEIN"/>
    <property type="match status" value="1"/>
</dbReference>
<evidence type="ECO:0000313" key="1">
    <source>
        <dbReference type="EMBL" id="PPD57928.1"/>
    </source>
</evidence>
<dbReference type="OrthoDB" id="163809at2"/>
<reference evidence="1 2" key="1">
    <citation type="journal article" date="2017" name="ISME J.">
        <title>Grape pomace compost harbors organohalide-respiring Dehalogenimonas species with novel reductive dehalogenase genes.</title>
        <authorList>
            <person name="Yang Y."/>
            <person name="Higgins S.A."/>
            <person name="Yan J."/>
            <person name="Simsir B."/>
            <person name="Chourey K."/>
            <person name="Iyer R."/>
            <person name="Hettich R.L."/>
            <person name="Baldwin B."/>
            <person name="Ogles D.M."/>
            <person name="Loffler F.E."/>
        </authorList>
    </citation>
    <scope>NUCLEOTIDE SEQUENCE [LARGE SCALE GENOMIC DNA]</scope>
    <source>
        <strain evidence="1 2">GP</strain>
    </source>
</reference>
<name>A0A2P5P6K6_9CHLR</name>
<dbReference type="RefSeq" id="WP_102330938.1">
    <property type="nucleotide sequence ID" value="NZ_CP058566.2"/>
</dbReference>
<comment type="caution">
    <text evidence="1">The sequence shown here is derived from an EMBL/GenBank/DDBJ whole genome shotgun (WGS) entry which is preliminary data.</text>
</comment>
<protein>
    <recommendedName>
        <fullName evidence="3">Lipoprotein</fullName>
    </recommendedName>
</protein>
<dbReference type="Proteomes" id="UP000235653">
    <property type="component" value="Unassembled WGS sequence"/>
</dbReference>